<dbReference type="AlphaFoldDB" id="A0A367FSZ9"/>
<evidence type="ECO:0000256" key="5">
    <source>
        <dbReference type="ARBA" id="ARBA00023163"/>
    </source>
</evidence>
<dbReference type="EMBL" id="PSQG01000045">
    <property type="protein sequence ID" value="RCH41572.1"/>
    <property type="molecule type" value="Genomic_DNA"/>
</dbReference>
<evidence type="ECO:0000313" key="7">
    <source>
        <dbReference type="EMBL" id="RCH41572.1"/>
    </source>
</evidence>
<dbReference type="Gene3D" id="1.10.10.10">
    <property type="entry name" value="Winged helix-like DNA-binding domain superfamily/Winged helix DNA-binding domain"/>
    <property type="match status" value="1"/>
</dbReference>
<evidence type="ECO:0000256" key="4">
    <source>
        <dbReference type="ARBA" id="ARBA00023125"/>
    </source>
</evidence>
<dbReference type="GO" id="GO:0003677">
    <property type="term" value="F:DNA binding"/>
    <property type="evidence" value="ECO:0007669"/>
    <property type="project" value="UniProtKB-KW"/>
</dbReference>
<keyword evidence="3" id="KW-0731">Sigma factor</keyword>
<dbReference type="SUPFAM" id="SSF88659">
    <property type="entry name" value="Sigma3 and sigma4 domains of RNA polymerase sigma factors"/>
    <property type="match status" value="1"/>
</dbReference>
<dbReference type="Pfam" id="PF04542">
    <property type="entry name" value="Sigma70_r2"/>
    <property type="match status" value="1"/>
</dbReference>
<reference evidence="7 8" key="1">
    <citation type="submission" date="2018-02" db="EMBL/GenBank/DDBJ databases">
        <title>Complete genome sequencing of Faecalibacterium prausnitzii strains isolated from the human gut.</title>
        <authorList>
            <person name="Fitzgerald B.C."/>
            <person name="Shkoporov A.N."/>
            <person name="Ross P.R."/>
            <person name="Hill C."/>
        </authorList>
    </citation>
    <scope>NUCLEOTIDE SEQUENCE [LARGE SCALE GENOMIC DNA]</scope>
    <source>
        <strain evidence="7 8">APC942/31-1</strain>
    </source>
</reference>
<evidence type="ECO:0000313" key="8">
    <source>
        <dbReference type="Proteomes" id="UP000253208"/>
    </source>
</evidence>
<dbReference type="InterPro" id="IPR039425">
    <property type="entry name" value="RNA_pol_sigma-70-like"/>
</dbReference>
<accession>A0A367FSZ9</accession>
<organism evidence="7 8">
    <name type="scientific">Blautia obeum</name>
    <dbReference type="NCBI Taxonomy" id="40520"/>
    <lineage>
        <taxon>Bacteria</taxon>
        <taxon>Bacillati</taxon>
        <taxon>Bacillota</taxon>
        <taxon>Clostridia</taxon>
        <taxon>Lachnospirales</taxon>
        <taxon>Lachnospiraceae</taxon>
        <taxon>Blautia</taxon>
    </lineage>
</organism>
<dbReference type="SUPFAM" id="SSF88946">
    <property type="entry name" value="Sigma2 domain of RNA polymerase sigma factors"/>
    <property type="match status" value="1"/>
</dbReference>
<comment type="caution">
    <text evidence="7">The sequence shown here is derived from an EMBL/GenBank/DDBJ whole genome shotgun (WGS) entry which is preliminary data.</text>
</comment>
<evidence type="ECO:0000256" key="1">
    <source>
        <dbReference type="ARBA" id="ARBA00010641"/>
    </source>
</evidence>
<dbReference type="Proteomes" id="UP000253208">
    <property type="component" value="Unassembled WGS sequence"/>
</dbReference>
<feature type="domain" description="RNA polymerase sigma-70 region 2" evidence="6">
    <location>
        <begin position="11"/>
        <end position="77"/>
    </location>
</feature>
<dbReference type="GO" id="GO:0006352">
    <property type="term" value="P:DNA-templated transcription initiation"/>
    <property type="evidence" value="ECO:0007669"/>
    <property type="project" value="InterPro"/>
</dbReference>
<keyword evidence="2" id="KW-0805">Transcription regulation</keyword>
<dbReference type="RefSeq" id="WP_114002903.1">
    <property type="nucleotide sequence ID" value="NZ_PSQG01000045.1"/>
</dbReference>
<dbReference type="Gene3D" id="1.10.1740.10">
    <property type="match status" value="1"/>
</dbReference>
<dbReference type="InterPro" id="IPR013325">
    <property type="entry name" value="RNA_pol_sigma_r2"/>
</dbReference>
<comment type="similarity">
    <text evidence="1">Belongs to the sigma-70 factor family. ECF subfamily.</text>
</comment>
<keyword evidence="4" id="KW-0238">DNA-binding</keyword>
<dbReference type="InterPro" id="IPR013324">
    <property type="entry name" value="RNA_pol_sigma_r3/r4-like"/>
</dbReference>
<sequence>MKIEKDIEKLWQLYFNYVYSFSVRLSGSKEVAEEVTQETFFRAIESIDQFKGKCKVEVWLCQIAKNIYFSKVKRNERYVALDGREKMEEASLEELMVEKEQAFEIHKTLHELPQPYKEVFWLRIFGELSFDDINKLFGKKGSWASVTFCRAKTKIQRSIQKKEVNINE</sequence>
<evidence type="ECO:0000259" key="6">
    <source>
        <dbReference type="Pfam" id="PF04542"/>
    </source>
</evidence>
<evidence type="ECO:0000256" key="2">
    <source>
        <dbReference type="ARBA" id="ARBA00023015"/>
    </source>
</evidence>
<evidence type="ECO:0000256" key="3">
    <source>
        <dbReference type="ARBA" id="ARBA00023082"/>
    </source>
</evidence>
<dbReference type="InterPro" id="IPR007627">
    <property type="entry name" value="RNA_pol_sigma70_r2"/>
</dbReference>
<proteinExistence type="inferred from homology"/>
<dbReference type="PANTHER" id="PTHR43133">
    <property type="entry name" value="RNA POLYMERASE ECF-TYPE SIGMA FACTO"/>
    <property type="match status" value="1"/>
</dbReference>
<gene>
    <name evidence="7" type="ORF">C4886_17545</name>
</gene>
<dbReference type="GO" id="GO:0016987">
    <property type="term" value="F:sigma factor activity"/>
    <property type="evidence" value="ECO:0007669"/>
    <property type="project" value="UniProtKB-KW"/>
</dbReference>
<protein>
    <submittedName>
        <fullName evidence="7">RNA polymerase subunit sigma</fullName>
    </submittedName>
</protein>
<dbReference type="NCBIfam" id="TIGR02937">
    <property type="entry name" value="sigma70-ECF"/>
    <property type="match status" value="1"/>
</dbReference>
<dbReference type="InterPro" id="IPR014284">
    <property type="entry name" value="RNA_pol_sigma-70_dom"/>
</dbReference>
<name>A0A367FSZ9_9FIRM</name>
<dbReference type="PANTHER" id="PTHR43133:SF8">
    <property type="entry name" value="RNA POLYMERASE SIGMA FACTOR HI_1459-RELATED"/>
    <property type="match status" value="1"/>
</dbReference>
<dbReference type="InterPro" id="IPR036388">
    <property type="entry name" value="WH-like_DNA-bd_sf"/>
</dbReference>
<keyword evidence="5" id="KW-0804">Transcription</keyword>